<evidence type="ECO:0000256" key="5">
    <source>
        <dbReference type="ARBA" id="ARBA00023136"/>
    </source>
</evidence>
<feature type="transmembrane region" description="Helical" evidence="6">
    <location>
        <begin position="284"/>
        <end position="310"/>
    </location>
</feature>
<evidence type="ECO:0000313" key="9">
    <source>
        <dbReference type="Proteomes" id="UP001620409"/>
    </source>
</evidence>
<dbReference type="SUPFAM" id="SSF103473">
    <property type="entry name" value="MFS general substrate transporter"/>
    <property type="match status" value="1"/>
</dbReference>
<dbReference type="PANTHER" id="PTHR23502">
    <property type="entry name" value="MAJOR FACILITATOR SUPERFAMILY"/>
    <property type="match status" value="1"/>
</dbReference>
<name>A0ABW8ILE9_9GAMM</name>
<proteinExistence type="predicted"/>
<dbReference type="RefSeq" id="WP_380010817.1">
    <property type="nucleotide sequence ID" value="NZ_JADIKI010000022.1"/>
</dbReference>
<dbReference type="EMBL" id="JADIKI010000022">
    <property type="protein sequence ID" value="MFK2855099.1"/>
    <property type="molecule type" value="Genomic_DNA"/>
</dbReference>
<evidence type="ECO:0000256" key="6">
    <source>
        <dbReference type="SAM" id="Phobius"/>
    </source>
</evidence>
<dbReference type="InterPro" id="IPR011701">
    <property type="entry name" value="MFS"/>
</dbReference>
<feature type="transmembrane region" description="Helical" evidence="6">
    <location>
        <begin position="107"/>
        <end position="128"/>
    </location>
</feature>
<dbReference type="Gene3D" id="1.20.1720.10">
    <property type="entry name" value="Multidrug resistance protein D"/>
    <property type="match status" value="1"/>
</dbReference>
<dbReference type="Proteomes" id="UP001620409">
    <property type="component" value="Unassembled WGS sequence"/>
</dbReference>
<dbReference type="InterPro" id="IPR036259">
    <property type="entry name" value="MFS_trans_sf"/>
</dbReference>
<evidence type="ECO:0000259" key="7">
    <source>
        <dbReference type="PROSITE" id="PS50850"/>
    </source>
</evidence>
<accession>A0ABW8ILE9</accession>
<organism evidence="8 9">
    <name type="scientific">Dyella humi</name>
    <dbReference type="NCBI Taxonomy" id="1770547"/>
    <lineage>
        <taxon>Bacteria</taxon>
        <taxon>Pseudomonadati</taxon>
        <taxon>Pseudomonadota</taxon>
        <taxon>Gammaproteobacteria</taxon>
        <taxon>Lysobacterales</taxon>
        <taxon>Rhodanobacteraceae</taxon>
        <taxon>Dyella</taxon>
    </lineage>
</organism>
<feature type="transmembrane region" description="Helical" evidence="6">
    <location>
        <begin position="252"/>
        <end position="272"/>
    </location>
</feature>
<sequence>MPKAQTSSVRLLMLAVVLMLGLHPTAMYLYLPVLPALQSMLDVNAAQVQATLSAAIVSFGVGQILWGPLADRYGRRPIMLAGVSMYTLAGLCMTGTHTLAIFMGCRIAQGLGVAAAGVACRAMLRDIYALHDRAQQLSRAFSWLGVISLIGPPLGALSYEHAGLYLTLALMVAYGAATWLVILLYVQETRPIADALIPPFFGTAYAGMLKHPLFLRYTGLTAGSYIGHYLFLAGSSYTLIARLGMTPFDYGLVLALGSMVHMGGTFHCRYWLRRHDVRGTLARAAALTLAGGVGIALFYLCGLHAVWAIVLPQCLYVYGHAVHQSCGQAAVNESFPDQAASASALSGLLVAMPAAAIGLALAPGMAHSDLPLVVGMAACGVFIALIAWRPWQLYRQLGMTISQRTVT</sequence>
<comment type="subcellular location">
    <subcellularLocation>
        <location evidence="1">Membrane</location>
        <topology evidence="1">Multi-pass membrane protein</topology>
    </subcellularLocation>
</comment>
<keyword evidence="9" id="KW-1185">Reference proteome</keyword>
<dbReference type="PROSITE" id="PS50850">
    <property type="entry name" value="MFS"/>
    <property type="match status" value="1"/>
</dbReference>
<feature type="transmembrane region" description="Helical" evidence="6">
    <location>
        <begin position="78"/>
        <end position="101"/>
    </location>
</feature>
<feature type="transmembrane region" description="Helical" evidence="6">
    <location>
        <begin position="46"/>
        <end position="66"/>
    </location>
</feature>
<keyword evidence="2" id="KW-0813">Transport</keyword>
<dbReference type="Pfam" id="PF07690">
    <property type="entry name" value="MFS_1"/>
    <property type="match status" value="1"/>
</dbReference>
<feature type="transmembrane region" description="Helical" evidence="6">
    <location>
        <begin position="370"/>
        <end position="388"/>
    </location>
</feature>
<dbReference type="PANTHER" id="PTHR23502:SF132">
    <property type="entry name" value="POLYAMINE TRANSPORTER 2-RELATED"/>
    <property type="match status" value="1"/>
</dbReference>
<evidence type="ECO:0000256" key="2">
    <source>
        <dbReference type="ARBA" id="ARBA00022448"/>
    </source>
</evidence>
<feature type="transmembrane region" description="Helical" evidence="6">
    <location>
        <begin position="217"/>
        <end position="240"/>
    </location>
</feature>
<feature type="transmembrane region" description="Helical" evidence="6">
    <location>
        <begin position="12"/>
        <end position="31"/>
    </location>
</feature>
<keyword evidence="3 6" id="KW-0812">Transmembrane</keyword>
<protein>
    <submittedName>
        <fullName evidence="8">MFS transporter</fullName>
    </submittedName>
</protein>
<keyword evidence="4 6" id="KW-1133">Transmembrane helix</keyword>
<evidence type="ECO:0000256" key="4">
    <source>
        <dbReference type="ARBA" id="ARBA00022989"/>
    </source>
</evidence>
<feature type="domain" description="Major facilitator superfamily (MFS) profile" evidence="7">
    <location>
        <begin position="9"/>
        <end position="407"/>
    </location>
</feature>
<feature type="transmembrane region" description="Helical" evidence="6">
    <location>
        <begin position="342"/>
        <end position="363"/>
    </location>
</feature>
<evidence type="ECO:0000313" key="8">
    <source>
        <dbReference type="EMBL" id="MFK2855099.1"/>
    </source>
</evidence>
<feature type="transmembrane region" description="Helical" evidence="6">
    <location>
        <begin position="165"/>
        <end position="186"/>
    </location>
</feature>
<reference evidence="8 9" key="1">
    <citation type="submission" date="2020-10" db="EMBL/GenBank/DDBJ databases">
        <title>Phylogeny of dyella-like bacteria.</title>
        <authorList>
            <person name="Fu J."/>
        </authorList>
    </citation>
    <scope>NUCLEOTIDE SEQUENCE [LARGE SCALE GENOMIC DNA]</scope>
    <source>
        <strain evidence="8 9">DHG40</strain>
    </source>
</reference>
<dbReference type="InterPro" id="IPR020846">
    <property type="entry name" value="MFS_dom"/>
</dbReference>
<comment type="caution">
    <text evidence="8">The sequence shown here is derived from an EMBL/GenBank/DDBJ whole genome shotgun (WGS) entry which is preliminary data.</text>
</comment>
<feature type="transmembrane region" description="Helical" evidence="6">
    <location>
        <begin position="140"/>
        <end position="159"/>
    </location>
</feature>
<keyword evidence="5 6" id="KW-0472">Membrane</keyword>
<gene>
    <name evidence="8" type="ORF">ISP18_10900</name>
</gene>
<evidence type="ECO:0000256" key="1">
    <source>
        <dbReference type="ARBA" id="ARBA00004141"/>
    </source>
</evidence>
<evidence type="ECO:0000256" key="3">
    <source>
        <dbReference type="ARBA" id="ARBA00022692"/>
    </source>
</evidence>